<accession>A0A0Q3WYF7</accession>
<sequence>MNVWYVSYGSNLCKDRFMCYIQGGKPEGSVKIEKGCRDQTPPEADEKVDLMYPLYFSKERSKWGEGGVAFISHDKLSAWKTIGRMYLITDEQFEDVVAQENNQDKLSIDLHKVIENGYQDINKSWYGRILFLGYMDKAPMFTFTNPNPMNDEKFTLPPASYLKIISRGLMELGLHTEEIIRYFHTCMGINGKFTTDKLHQYIFSERG</sequence>
<evidence type="ECO:0000313" key="1">
    <source>
        <dbReference type="EMBL" id="KQL54010.1"/>
    </source>
</evidence>
<dbReference type="Proteomes" id="UP000051888">
    <property type="component" value="Unassembled WGS sequence"/>
</dbReference>
<protein>
    <recommendedName>
        <fullName evidence="3">Histone deacetylase</fullName>
    </recommendedName>
</protein>
<evidence type="ECO:0000313" key="2">
    <source>
        <dbReference type="Proteomes" id="UP000051888"/>
    </source>
</evidence>
<reference evidence="1 2" key="1">
    <citation type="submission" date="2015-09" db="EMBL/GenBank/DDBJ databases">
        <title>Genome sequencing project for genomic taxonomy and phylogenomics of Bacillus-like bacteria.</title>
        <authorList>
            <person name="Liu B."/>
            <person name="Wang J."/>
            <person name="Zhu Y."/>
            <person name="Liu G."/>
            <person name="Chen Q."/>
            <person name="Chen Z."/>
            <person name="Lan J."/>
            <person name="Che J."/>
            <person name="Ge C."/>
            <person name="Shi H."/>
            <person name="Pan Z."/>
            <person name="Liu X."/>
        </authorList>
    </citation>
    <scope>NUCLEOTIDE SEQUENCE [LARGE SCALE GENOMIC DNA]</scope>
    <source>
        <strain evidence="1 2">LMG 18435</strain>
    </source>
</reference>
<gene>
    <name evidence="1" type="ORF">AN964_11200</name>
</gene>
<dbReference type="STRING" id="157838.AN964_11200"/>
<keyword evidence="2" id="KW-1185">Reference proteome</keyword>
<dbReference type="PATRIC" id="fig|157838.3.peg.2463"/>
<organism evidence="1 2">
    <name type="scientific">Heyndrickxia shackletonii</name>
    <dbReference type="NCBI Taxonomy" id="157838"/>
    <lineage>
        <taxon>Bacteria</taxon>
        <taxon>Bacillati</taxon>
        <taxon>Bacillota</taxon>
        <taxon>Bacilli</taxon>
        <taxon>Bacillales</taxon>
        <taxon>Bacillaceae</taxon>
        <taxon>Heyndrickxia</taxon>
    </lineage>
</organism>
<dbReference type="RefSeq" id="WP_055739755.1">
    <property type="nucleotide sequence ID" value="NZ_JAAIWL010000001.1"/>
</dbReference>
<dbReference type="AlphaFoldDB" id="A0A0Q3WYF7"/>
<dbReference type="Gene3D" id="3.10.490.10">
    <property type="entry name" value="Gamma-glutamyl cyclotransferase-like"/>
    <property type="match status" value="1"/>
</dbReference>
<comment type="caution">
    <text evidence="1">The sequence shown here is derived from an EMBL/GenBank/DDBJ whole genome shotgun (WGS) entry which is preliminary data.</text>
</comment>
<proteinExistence type="predicted"/>
<evidence type="ECO:0008006" key="3">
    <source>
        <dbReference type="Google" id="ProtNLM"/>
    </source>
</evidence>
<dbReference type="EMBL" id="LJJC01000004">
    <property type="protein sequence ID" value="KQL54010.1"/>
    <property type="molecule type" value="Genomic_DNA"/>
</dbReference>
<name>A0A0Q3WYF7_9BACI</name>